<organism evidence="2 3">
    <name type="scientific">Diploptera punctata</name>
    <name type="common">Pacific beetle cockroach</name>
    <dbReference type="NCBI Taxonomy" id="6984"/>
    <lineage>
        <taxon>Eukaryota</taxon>
        <taxon>Metazoa</taxon>
        <taxon>Ecdysozoa</taxon>
        <taxon>Arthropoda</taxon>
        <taxon>Hexapoda</taxon>
        <taxon>Insecta</taxon>
        <taxon>Pterygota</taxon>
        <taxon>Neoptera</taxon>
        <taxon>Polyneoptera</taxon>
        <taxon>Dictyoptera</taxon>
        <taxon>Blattodea</taxon>
        <taxon>Blaberoidea</taxon>
        <taxon>Blaberidae</taxon>
        <taxon>Diplopterinae</taxon>
        <taxon>Diploptera</taxon>
    </lineage>
</organism>
<feature type="non-terminal residue" evidence="2">
    <location>
        <position position="1"/>
    </location>
</feature>
<gene>
    <name evidence="2" type="ORF">L9F63_027909</name>
</gene>
<proteinExistence type="predicted"/>
<feature type="non-terminal residue" evidence="2">
    <location>
        <position position="53"/>
    </location>
</feature>
<feature type="region of interest" description="Disordered" evidence="1">
    <location>
        <begin position="1"/>
        <end position="42"/>
    </location>
</feature>
<dbReference type="EMBL" id="JASPKZ010004656">
    <property type="protein sequence ID" value="KAJ9589831.1"/>
    <property type="molecule type" value="Genomic_DNA"/>
</dbReference>
<evidence type="ECO:0000313" key="3">
    <source>
        <dbReference type="Proteomes" id="UP001233999"/>
    </source>
</evidence>
<evidence type="ECO:0000256" key="1">
    <source>
        <dbReference type="SAM" id="MobiDB-lite"/>
    </source>
</evidence>
<sequence length="53" mass="6273">LQTVDKVPESEKLQNRNSSLREIENETSGKREYSEDNKKSSQEKCLRAFWRLS</sequence>
<name>A0AAD8A0N0_DIPPU</name>
<keyword evidence="3" id="KW-1185">Reference proteome</keyword>
<dbReference type="AlphaFoldDB" id="A0AAD8A0N0"/>
<comment type="caution">
    <text evidence="2">The sequence shown here is derived from an EMBL/GenBank/DDBJ whole genome shotgun (WGS) entry which is preliminary data.</text>
</comment>
<protein>
    <submittedName>
        <fullName evidence="2">Uncharacterized protein</fullName>
    </submittedName>
</protein>
<accession>A0AAD8A0N0</accession>
<evidence type="ECO:0000313" key="2">
    <source>
        <dbReference type="EMBL" id="KAJ9589831.1"/>
    </source>
</evidence>
<reference evidence="2" key="2">
    <citation type="submission" date="2023-05" db="EMBL/GenBank/DDBJ databases">
        <authorList>
            <person name="Fouks B."/>
        </authorList>
    </citation>
    <scope>NUCLEOTIDE SEQUENCE</scope>
    <source>
        <strain evidence="2">Stay&amp;Tobe</strain>
        <tissue evidence="2">Testes</tissue>
    </source>
</reference>
<dbReference type="Proteomes" id="UP001233999">
    <property type="component" value="Unassembled WGS sequence"/>
</dbReference>
<reference evidence="2" key="1">
    <citation type="journal article" date="2023" name="IScience">
        <title>Live-bearing cockroach genome reveals convergent evolutionary mechanisms linked to viviparity in insects and beyond.</title>
        <authorList>
            <person name="Fouks B."/>
            <person name="Harrison M.C."/>
            <person name="Mikhailova A.A."/>
            <person name="Marchal E."/>
            <person name="English S."/>
            <person name="Carruthers M."/>
            <person name="Jennings E.C."/>
            <person name="Chiamaka E.L."/>
            <person name="Frigard R.A."/>
            <person name="Pippel M."/>
            <person name="Attardo G.M."/>
            <person name="Benoit J.B."/>
            <person name="Bornberg-Bauer E."/>
            <person name="Tobe S.S."/>
        </authorList>
    </citation>
    <scope>NUCLEOTIDE SEQUENCE</scope>
    <source>
        <strain evidence="2">Stay&amp;Tobe</strain>
    </source>
</reference>